<organism evidence="1 2">
    <name type="scientific">Caenorhabditis tropicalis</name>
    <dbReference type="NCBI Taxonomy" id="1561998"/>
    <lineage>
        <taxon>Eukaryota</taxon>
        <taxon>Metazoa</taxon>
        <taxon>Ecdysozoa</taxon>
        <taxon>Nematoda</taxon>
        <taxon>Chromadorea</taxon>
        <taxon>Rhabditida</taxon>
        <taxon>Rhabditina</taxon>
        <taxon>Rhabditomorpha</taxon>
        <taxon>Rhabditoidea</taxon>
        <taxon>Rhabditidae</taxon>
        <taxon>Peloderinae</taxon>
        <taxon>Caenorhabditis</taxon>
    </lineage>
</organism>
<protein>
    <submittedName>
        <fullName evidence="2">TPR_REGION domain-containing protein</fullName>
    </submittedName>
</protein>
<accession>A0A1I7V217</accession>
<dbReference type="Gene3D" id="1.25.40.10">
    <property type="entry name" value="Tetratricopeptide repeat domain"/>
    <property type="match status" value="1"/>
</dbReference>
<evidence type="ECO:0000313" key="1">
    <source>
        <dbReference type="Proteomes" id="UP000095282"/>
    </source>
</evidence>
<dbReference type="AlphaFoldDB" id="A0A1I7V217"/>
<proteinExistence type="predicted"/>
<sequence>MALEDCDKCIELNYANCQVHNQKAAVYFELTEYARGELSIRQALEVDENDTTANQLLGKLREKQREFQNALPLIGIAFNRRQMSFDQFLLENPATRRVTFVEMDIKWKSYEYLHWLSVFCPPEEFRIKFAGKVSASDYGVLAEFRTIFCAIHVAKQLFDMGLNVEFSAHIPNGRQLYRCRHCSQSSETKLLFHTHLQQCQANPAQLQIDFEKEAVFSAYDEHF</sequence>
<dbReference type="InterPro" id="IPR011990">
    <property type="entry name" value="TPR-like_helical_dom_sf"/>
</dbReference>
<dbReference type="WBParaSite" id="Csp11.Scaffold630.g21608.t1">
    <property type="protein sequence ID" value="Csp11.Scaffold630.g21608.t1"/>
    <property type="gene ID" value="Csp11.Scaffold630.g21608"/>
</dbReference>
<dbReference type="Proteomes" id="UP000095282">
    <property type="component" value="Unplaced"/>
</dbReference>
<evidence type="ECO:0000313" key="2">
    <source>
        <dbReference type="WBParaSite" id="Csp11.Scaffold630.g21608.t1"/>
    </source>
</evidence>
<dbReference type="SUPFAM" id="SSF48452">
    <property type="entry name" value="TPR-like"/>
    <property type="match status" value="1"/>
</dbReference>
<keyword evidence="1" id="KW-1185">Reference proteome</keyword>
<reference evidence="2" key="1">
    <citation type="submission" date="2016-11" db="UniProtKB">
        <authorList>
            <consortium name="WormBaseParasite"/>
        </authorList>
    </citation>
    <scope>IDENTIFICATION</scope>
</reference>
<name>A0A1I7V217_9PELO</name>